<dbReference type="AlphaFoldDB" id="A0A4Q0VU20"/>
<comment type="similarity">
    <text evidence="2">Belongs to the pterin-4-alpha-carbinolamine dehydratase family.</text>
</comment>
<organism evidence="5 6">
    <name type="scientific">Anaerobacillus alkaliphilus</name>
    <dbReference type="NCBI Taxonomy" id="1548597"/>
    <lineage>
        <taxon>Bacteria</taxon>
        <taxon>Bacillati</taxon>
        <taxon>Bacillota</taxon>
        <taxon>Bacilli</taxon>
        <taxon>Bacillales</taxon>
        <taxon>Bacillaceae</taxon>
        <taxon>Anaerobacillus</taxon>
    </lineage>
</organism>
<gene>
    <name evidence="5" type="ORF">DS745_11425</name>
</gene>
<dbReference type="InterPro" id="IPR001533">
    <property type="entry name" value="Pterin_deHydtase"/>
</dbReference>
<evidence type="ECO:0000313" key="6">
    <source>
        <dbReference type="Proteomes" id="UP000290649"/>
    </source>
</evidence>
<protein>
    <recommendedName>
        <fullName evidence="3">4a-hydroxytetrahydrobiopterin dehydratase</fullName>
        <ecNumber evidence="3">4.2.1.96</ecNumber>
    </recommendedName>
</protein>
<dbReference type="Proteomes" id="UP000290649">
    <property type="component" value="Unassembled WGS sequence"/>
</dbReference>
<keyword evidence="4" id="KW-0456">Lyase</keyword>
<dbReference type="GO" id="GO:0008124">
    <property type="term" value="F:4-alpha-hydroxytetrahydrobiopterin dehydratase activity"/>
    <property type="evidence" value="ECO:0007669"/>
    <property type="project" value="UniProtKB-EC"/>
</dbReference>
<evidence type="ECO:0000256" key="4">
    <source>
        <dbReference type="ARBA" id="ARBA00023239"/>
    </source>
</evidence>
<name>A0A4Q0VU20_9BACI</name>
<dbReference type="Pfam" id="PF01329">
    <property type="entry name" value="Pterin_4a"/>
    <property type="match status" value="1"/>
</dbReference>
<dbReference type="RefSeq" id="WP_129078356.1">
    <property type="nucleotide sequence ID" value="NZ_QOUX01000037.1"/>
</dbReference>
<keyword evidence="6" id="KW-1185">Reference proteome</keyword>
<evidence type="ECO:0000256" key="2">
    <source>
        <dbReference type="ARBA" id="ARBA00006472"/>
    </source>
</evidence>
<evidence type="ECO:0000313" key="5">
    <source>
        <dbReference type="EMBL" id="RXJ00664.1"/>
    </source>
</evidence>
<evidence type="ECO:0000256" key="3">
    <source>
        <dbReference type="ARBA" id="ARBA00013252"/>
    </source>
</evidence>
<dbReference type="Gene3D" id="3.30.1360.20">
    <property type="entry name" value="Transcriptional coactivator/pterin dehydratase"/>
    <property type="match status" value="1"/>
</dbReference>
<evidence type="ECO:0000256" key="1">
    <source>
        <dbReference type="ARBA" id="ARBA00001554"/>
    </source>
</evidence>
<dbReference type="OrthoDB" id="9800108at2"/>
<reference evidence="5 6" key="1">
    <citation type="journal article" date="2019" name="Int. J. Syst. Evol. Microbiol.">
        <title>Anaerobacillus alkaliphilus sp. nov., a novel alkaliphilic and moderately halophilic bacterium.</title>
        <authorList>
            <person name="Borsodi A.K."/>
            <person name="Aszalos J.M."/>
            <person name="Bihari P."/>
            <person name="Nagy I."/>
            <person name="Schumann P."/>
            <person name="Sproer C."/>
            <person name="Kovacs A.L."/>
            <person name="Boka K."/>
            <person name="Dobosy P."/>
            <person name="Ovari M."/>
            <person name="Szili-Kovacs T."/>
            <person name="Toth E."/>
        </authorList>
    </citation>
    <scope>NUCLEOTIDE SEQUENCE [LARGE SCALE GENOMIC DNA]</scope>
    <source>
        <strain evidence="5 6">B16-10</strain>
    </source>
</reference>
<comment type="caution">
    <text evidence="5">The sequence shown here is derived from an EMBL/GenBank/DDBJ whole genome shotgun (WGS) entry which is preliminary data.</text>
</comment>
<comment type="catalytic activity">
    <reaction evidence="1">
        <text>(4aS,6R)-4a-hydroxy-L-erythro-5,6,7,8-tetrahydrobiopterin = (6R)-L-erythro-6,7-dihydrobiopterin + H2O</text>
        <dbReference type="Rhea" id="RHEA:11920"/>
        <dbReference type="ChEBI" id="CHEBI:15377"/>
        <dbReference type="ChEBI" id="CHEBI:15642"/>
        <dbReference type="ChEBI" id="CHEBI:43120"/>
        <dbReference type="EC" id="4.2.1.96"/>
    </reaction>
</comment>
<accession>A0A4Q0VU20</accession>
<dbReference type="PANTHER" id="PTHR12599">
    <property type="entry name" value="PTERIN-4-ALPHA-CARBINOLAMINE DEHYDRATASE"/>
    <property type="match status" value="1"/>
</dbReference>
<dbReference type="EMBL" id="QOUX01000037">
    <property type="protein sequence ID" value="RXJ00664.1"/>
    <property type="molecule type" value="Genomic_DNA"/>
</dbReference>
<dbReference type="CDD" id="cd00488">
    <property type="entry name" value="PCD_DCoH"/>
    <property type="match status" value="1"/>
</dbReference>
<proteinExistence type="inferred from homology"/>
<dbReference type="SUPFAM" id="SSF55248">
    <property type="entry name" value="PCD-like"/>
    <property type="match status" value="1"/>
</dbReference>
<dbReference type="PANTHER" id="PTHR12599:SF0">
    <property type="entry name" value="PTERIN-4-ALPHA-CARBINOLAMINE DEHYDRATASE"/>
    <property type="match status" value="1"/>
</dbReference>
<dbReference type="EC" id="4.2.1.96" evidence="3"/>
<dbReference type="GO" id="GO:0006729">
    <property type="term" value="P:tetrahydrobiopterin biosynthetic process"/>
    <property type="evidence" value="ECO:0007669"/>
    <property type="project" value="InterPro"/>
</dbReference>
<dbReference type="InterPro" id="IPR036428">
    <property type="entry name" value="PCD_sf"/>
</dbReference>
<sequence>MKRLTNEEVTNLLLERDGWKLVDEKWIEKKYTFKEYLTGIEFVQKVAQLSEQENHHPFIAIDYKIVRLKLSSWAAKGLTDLDFRLASEFDHFYDSI</sequence>